<feature type="transmembrane region" description="Helical" evidence="7">
    <location>
        <begin position="97"/>
        <end position="115"/>
    </location>
</feature>
<feature type="transmembrane region" description="Helical" evidence="7">
    <location>
        <begin position="241"/>
        <end position="257"/>
    </location>
</feature>
<evidence type="ECO:0000256" key="5">
    <source>
        <dbReference type="ARBA" id="ARBA00022989"/>
    </source>
</evidence>
<comment type="similarity">
    <text evidence="2">Belongs to the EamA transporter family.</text>
</comment>
<feature type="transmembrane region" description="Helical" evidence="7">
    <location>
        <begin position="67"/>
        <end position="91"/>
    </location>
</feature>
<feature type="transmembrane region" description="Helical" evidence="7">
    <location>
        <begin position="177"/>
        <end position="196"/>
    </location>
</feature>
<dbReference type="GO" id="GO:0005886">
    <property type="term" value="C:plasma membrane"/>
    <property type="evidence" value="ECO:0007669"/>
    <property type="project" value="UniProtKB-SubCell"/>
</dbReference>
<dbReference type="SUPFAM" id="SSF103481">
    <property type="entry name" value="Multidrug resistance efflux transporter EmrE"/>
    <property type="match status" value="2"/>
</dbReference>
<dbReference type="PANTHER" id="PTHR32322">
    <property type="entry name" value="INNER MEMBRANE TRANSPORTER"/>
    <property type="match status" value="1"/>
</dbReference>
<evidence type="ECO:0000256" key="7">
    <source>
        <dbReference type="SAM" id="Phobius"/>
    </source>
</evidence>
<comment type="caution">
    <text evidence="9">The sequence shown here is derived from an EMBL/GenBank/DDBJ whole genome shotgun (WGS) entry which is preliminary data.</text>
</comment>
<sequence>MNKIVFGLLVILTTALMGSSFAVGKIGLAYSSPLLLTGLRFTFAGIIMAVIVRLFKKRHPEKRESWVQIVIIGFFQTSAVMGCIFLSLKTITSGESAILTFTNPLLVVLFGTVFLHIKYRAIQWAGVMFGLIGVFITMGANLELEIGTILGFLSAVAWAIATLLIKAWGQQFDTWVLTAYQMMFGGVFLLFGSFFLETPFFIVNSTSVLILIWLVILASIVQFAVWFYLLQKGDPGKTSAFLFLAPFFGVVSGWLVLDEQLKAYVAIGGICIFIGIFLVNWKSRKSESNGEQTVKAG</sequence>
<dbReference type="PATRIC" id="fig|889306.3.peg.236"/>
<comment type="subcellular location">
    <subcellularLocation>
        <location evidence="1">Cell membrane</location>
        <topology evidence="1">Multi-pass membrane protein</topology>
    </subcellularLocation>
</comment>
<evidence type="ECO:0000256" key="2">
    <source>
        <dbReference type="ARBA" id="ARBA00007362"/>
    </source>
</evidence>
<dbReference type="InterPro" id="IPR000620">
    <property type="entry name" value="EamA_dom"/>
</dbReference>
<evidence type="ECO:0000313" key="9">
    <source>
        <dbReference type="EMBL" id="KIL51862.1"/>
    </source>
</evidence>
<feature type="domain" description="EamA" evidence="8">
    <location>
        <begin position="146"/>
        <end position="280"/>
    </location>
</feature>
<dbReference type="Pfam" id="PF00892">
    <property type="entry name" value="EamA"/>
    <property type="match status" value="2"/>
</dbReference>
<evidence type="ECO:0000256" key="3">
    <source>
        <dbReference type="ARBA" id="ARBA00022475"/>
    </source>
</evidence>
<evidence type="ECO:0000313" key="10">
    <source>
        <dbReference type="Proteomes" id="UP000031938"/>
    </source>
</evidence>
<organism evidence="9 10">
    <name type="scientific">Jeotgalibacillus soli</name>
    <dbReference type="NCBI Taxonomy" id="889306"/>
    <lineage>
        <taxon>Bacteria</taxon>
        <taxon>Bacillati</taxon>
        <taxon>Bacillota</taxon>
        <taxon>Bacilli</taxon>
        <taxon>Bacillales</taxon>
        <taxon>Caryophanaceae</taxon>
        <taxon>Jeotgalibacillus</taxon>
    </lineage>
</organism>
<proteinExistence type="inferred from homology"/>
<name>A0A0C2VSG0_9BACL</name>
<dbReference type="InterPro" id="IPR050638">
    <property type="entry name" value="AA-Vitamin_Transporters"/>
</dbReference>
<accession>A0A0C2VSG0</accession>
<keyword evidence="5 7" id="KW-1133">Transmembrane helix</keyword>
<keyword evidence="6 7" id="KW-0472">Membrane</keyword>
<keyword evidence="10" id="KW-1185">Reference proteome</keyword>
<keyword evidence="4 7" id="KW-0812">Transmembrane</keyword>
<evidence type="ECO:0000259" key="8">
    <source>
        <dbReference type="Pfam" id="PF00892"/>
    </source>
</evidence>
<feature type="transmembrane region" description="Helical" evidence="7">
    <location>
        <begin position="208"/>
        <end position="229"/>
    </location>
</feature>
<evidence type="ECO:0000256" key="1">
    <source>
        <dbReference type="ARBA" id="ARBA00004651"/>
    </source>
</evidence>
<feature type="domain" description="EamA" evidence="8">
    <location>
        <begin position="8"/>
        <end position="138"/>
    </location>
</feature>
<dbReference type="AlphaFoldDB" id="A0A0C2VSG0"/>
<reference evidence="9 10" key="1">
    <citation type="submission" date="2015-01" db="EMBL/GenBank/DDBJ databases">
        <title>Genome sequencing of Jeotgalibacillus soli.</title>
        <authorList>
            <person name="Goh K.M."/>
            <person name="Chan K.-G."/>
            <person name="Yaakop A.S."/>
            <person name="Ee R."/>
            <person name="Gan H.M."/>
            <person name="Chan C.S."/>
        </authorList>
    </citation>
    <scope>NUCLEOTIDE SEQUENCE [LARGE SCALE GENOMIC DNA]</scope>
    <source>
        <strain evidence="9 10">P9</strain>
    </source>
</reference>
<dbReference type="EMBL" id="JXRP01000006">
    <property type="protein sequence ID" value="KIL51862.1"/>
    <property type="molecule type" value="Genomic_DNA"/>
</dbReference>
<keyword evidence="3" id="KW-1003">Cell membrane</keyword>
<feature type="transmembrane region" description="Helical" evidence="7">
    <location>
        <begin position="34"/>
        <end position="55"/>
    </location>
</feature>
<dbReference type="RefSeq" id="WP_041085604.1">
    <property type="nucleotide sequence ID" value="NZ_JXRP01000006.1"/>
</dbReference>
<feature type="transmembrane region" description="Helical" evidence="7">
    <location>
        <begin position="122"/>
        <end position="140"/>
    </location>
</feature>
<evidence type="ECO:0000256" key="4">
    <source>
        <dbReference type="ARBA" id="ARBA00022692"/>
    </source>
</evidence>
<feature type="transmembrane region" description="Helical" evidence="7">
    <location>
        <begin position="263"/>
        <end position="281"/>
    </location>
</feature>
<dbReference type="InterPro" id="IPR037185">
    <property type="entry name" value="EmrE-like"/>
</dbReference>
<feature type="transmembrane region" description="Helical" evidence="7">
    <location>
        <begin position="146"/>
        <end position="165"/>
    </location>
</feature>
<protein>
    <recommendedName>
        <fullName evidence="8">EamA domain-containing protein</fullName>
    </recommendedName>
</protein>
<dbReference type="Proteomes" id="UP000031938">
    <property type="component" value="Unassembled WGS sequence"/>
</dbReference>
<evidence type="ECO:0000256" key="6">
    <source>
        <dbReference type="ARBA" id="ARBA00023136"/>
    </source>
</evidence>
<dbReference type="PANTHER" id="PTHR32322:SF18">
    <property type="entry name" value="S-ADENOSYLMETHIONINE_S-ADENOSYLHOMOCYSTEINE TRANSPORTER"/>
    <property type="match status" value="1"/>
</dbReference>
<gene>
    <name evidence="9" type="ORF">KP78_02320</name>
</gene>
<dbReference type="OrthoDB" id="149142at2"/>